<dbReference type="InterPro" id="IPR020937">
    <property type="entry name" value="SecA_CS"/>
</dbReference>
<feature type="domain" description="Helicase ATP-binding" evidence="18">
    <location>
        <begin position="87"/>
        <end position="264"/>
    </location>
</feature>
<dbReference type="InterPro" id="IPR011130">
    <property type="entry name" value="SecA_preprotein_X-link_dom"/>
</dbReference>
<keyword evidence="10 15" id="KW-0067">ATP-binding</keyword>
<evidence type="ECO:0000313" key="22">
    <source>
        <dbReference type="Proteomes" id="UP000824124"/>
    </source>
</evidence>
<dbReference type="GO" id="GO:0005829">
    <property type="term" value="C:cytosol"/>
    <property type="evidence" value="ECO:0007669"/>
    <property type="project" value="TreeGrafter"/>
</dbReference>
<dbReference type="SUPFAM" id="SSF81767">
    <property type="entry name" value="Pre-protein crosslinking domain of SecA"/>
    <property type="match status" value="1"/>
</dbReference>
<comment type="similarity">
    <text evidence="3 15 16">Belongs to the SecA family.</text>
</comment>
<feature type="domain" description="SecA family profile" evidence="20">
    <location>
        <begin position="1"/>
        <end position="609"/>
    </location>
</feature>
<dbReference type="Pfam" id="PF07516">
    <property type="entry name" value="SecA_SW"/>
    <property type="match status" value="1"/>
</dbReference>
<evidence type="ECO:0000256" key="13">
    <source>
        <dbReference type="ARBA" id="ARBA00023010"/>
    </source>
</evidence>
<dbReference type="InterPro" id="IPR011115">
    <property type="entry name" value="SecA_DEAD"/>
</dbReference>
<evidence type="ECO:0000256" key="5">
    <source>
        <dbReference type="ARBA" id="ARBA00022475"/>
    </source>
</evidence>
<evidence type="ECO:0000256" key="9">
    <source>
        <dbReference type="ARBA" id="ARBA00022833"/>
    </source>
</evidence>
<keyword evidence="12 15" id="KW-1278">Translocase</keyword>
<dbReference type="InterPro" id="IPR014018">
    <property type="entry name" value="SecA_motor_DEAD"/>
</dbReference>
<dbReference type="InterPro" id="IPR027417">
    <property type="entry name" value="P-loop_NTPase"/>
</dbReference>
<evidence type="ECO:0000256" key="14">
    <source>
        <dbReference type="ARBA" id="ARBA00023136"/>
    </source>
</evidence>
<dbReference type="SUPFAM" id="SSF52540">
    <property type="entry name" value="P-loop containing nucleoside triphosphate hydrolases"/>
    <property type="match status" value="2"/>
</dbReference>
<dbReference type="EMBL" id="DVMH01000027">
    <property type="protein sequence ID" value="HIU10650.1"/>
    <property type="molecule type" value="Genomic_DNA"/>
</dbReference>
<dbReference type="EC" id="7.4.2.8" evidence="15"/>
<dbReference type="Gene3D" id="3.90.1440.10">
    <property type="entry name" value="SecA, preprotein cross-linking domain"/>
    <property type="match status" value="1"/>
</dbReference>
<dbReference type="Gene3D" id="3.40.50.300">
    <property type="entry name" value="P-loop containing nucleotide triphosphate hydrolases"/>
    <property type="match status" value="2"/>
</dbReference>
<dbReference type="GO" id="GO:0043952">
    <property type="term" value="P:protein transport by the Sec complex"/>
    <property type="evidence" value="ECO:0007669"/>
    <property type="project" value="UniProtKB-ARBA"/>
</dbReference>
<evidence type="ECO:0000256" key="1">
    <source>
        <dbReference type="ARBA" id="ARBA00001947"/>
    </source>
</evidence>
<name>A0A9D1KZJ7_9FIRM</name>
<dbReference type="GO" id="GO:0006605">
    <property type="term" value="P:protein targeting"/>
    <property type="evidence" value="ECO:0007669"/>
    <property type="project" value="UniProtKB-UniRule"/>
</dbReference>
<dbReference type="Proteomes" id="UP000824124">
    <property type="component" value="Unassembled WGS sequence"/>
</dbReference>
<dbReference type="SMART" id="SM00958">
    <property type="entry name" value="SecA_PP_bind"/>
    <property type="match status" value="1"/>
</dbReference>
<evidence type="ECO:0000256" key="7">
    <source>
        <dbReference type="ARBA" id="ARBA00022723"/>
    </source>
</evidence>
<dbReference type="InterPro" id="IPR004027">
    <property type="entry name" value="SEC_C_motif"/>
</dbReference>
<dbReference type="PRINTS" id="PR00906">
    <property type="entry name" value="SECA"/>
</dbReference>
<comment type="subcellular location">
    <subcellularLocation>
        <location evidence="15">Cell membrane</location>
        <topology evidence="15">Peripheral membrane protein</topology>
        <orientation evidence="15">Cytoplasmic side</orientation>
    </subcellularLocation>
    <subcellularLocation>
        <location evidence="15">Cytoplasm</location>
    </subcellularLocation>
    <subcellularLocation>
        <location evidence="2">Membrane</location>
        <topology evidence="2">Peripheral membrane protein</topology>
    </subcellularLocation>
    <text evidence="15">Distribution is 50-50.</text>
</comment>
<dbReference type="CDD" id="cd18803">
    <property type="entry name" value="SF2_C_secA"/>
    <property type="match status" value="1"/>
</dbReference>
<dbReference type="PROSITE" id="PS51192">
    <property type="entry name" value="HELICASE_ATP_BIND_1"/>
    <property type="match status" value="1"/>
</dbReference>
<feature type="region of interest" description="Disordered" evidence="17">
    <location>
        <begin position="826"/>
        <end position="860"/>
    </location>
</feature>
<feature type="binding site" evidence="15">
    <location>
        <position position="492"/>
    </location>
    <ligand>
        <name>ATP</name>
        <dbReference type="ChEBI" id="CHEBI:30616"/>
    </ligand>
</feature>
<protein>
    <recommendedName>
        <fullName evidence="15 16">Protein translocase subunit SecA</fullName>
        <ecNumber evidence="15">7.4.2.8</ecNumber>
    </recommendedName>
</protein>
<evidence type="ECO:0000256" key="3">
    <source>
        <dbReference type="ARBA" id="ARBA00007650"/>
    </source>
</evidence>
<dbReference type="InterPro" id="IPR014001">
    <property type="entry name" value="Helicase_ATP-bd"/>
</dbReference>
<dbReference type="CDD" id="cd17928">
    <property type="entry name" value="DEXDc_SecA"/>
    <property type="match status" value="1"/>
</dbReference>
<dbReference type="GO" id="GO:0046872">
    <property type="term" value="F:metal ion binding"/>
    <property type="evidence" value="ECO:0007669"/>
    <property type="project" value="UniProtKB-KW"/>
</dbReference>
<evidence type="ECO:0000256" key="15">
    <source>
        <dbReference type="HAMAP-Rule" id="MF_01382"/>
    </source>
</evidence>
<dbReference type="PROSITE" id="PS01312">
    <property type="entry name" value="SECA"/>
    <property type="match status" value="1"/>
</dbReference>
<reference evidence="21" key="2">
    <citation type="journal article" date="2021" name="PeerJ">
        <title>Extensive microbial diversity within the chicken gut microbiome revealed by metagenomics and culture.</title>
        <authorList>
            <person name="Gilroy R."/>
            <person name="Ravi A."/>
            <person name="Getino M."/>
            <person name="Pursley I."/>
            <person name="Horton D.L."/>
            <person name="Alikhan N.F."/>
            <person name="Baker D."/>
            <person name="Gharbi K."/>
            <person name="Hall N."/>
            <person name="Watson M."/>
            <person name="Adriaenssens E.M."/>
            <person name="Foster-Nyarko E."/>
            <person name="Jarju S."/>
            <person name="Secka A."/>
            <person name="Antonio M."/>
            <person name="Oren A."/>
            <person name="Chaudhuri R.R."/>
            <person name="La Ragione R."/>
            <person name="Hildebrand F."/>
            <person name="Pallen M.J."/>
        </authorList>
    </citation>
    <scope>NUCLEOTIDE SEQUENCE</scope>
    <source>
        <strain evidence="21">2830</strain>
    </source>
</reference>
<dbReference type="InterPro" id="IPR036266">
    <property type="entry name" value="SecA_Wing/Scaffold_sf"/>
</dbReference>
<dbReference type="Pfam" id="PF02810">
    <property type="entry name" value="SEC-C"/>
    <property type="match status" value="1"/>
</dbReference>
<dbReference type="FunFam" id="3.90.1440.10:FF:000002">
    <property type="entry name" value="Protein translocase subunit SecA"/>
    <property type="match status" value="1"/>
</dbReference>
<sequence length="886" mass="100197">MASFFKNLFDSNAHEIKKYTQLVNRINALEPAMQQLSDEQLAAKTAEFKQRLDAGASLNDLMLEAYAVVREASVRVLGMRHFNVQLIGGMALHDGRIAEMKTGEGKTLVATCPVYLNALSGKGVHMVTVNEYLSARDSQWMGKLYKFLGLSVGLIGHNVPPPLKKQQYNCDITFGTNNEFGFDYLRDNMAVQLANQVQRELHFAIIDEVDSILIDEARTPLIISGQAEKPTERYYQMAKIAARMRRDEDFTVDEKARAVMLTPTGVAKVEHLVGVDNLYDNANTELNHFVQQALKAEFLFKRDRDYVVKDGQVIIVDEFTGRLMDGRRYSDGLHQAIEAKENVIVMNETQTLASITLQNYFRMYQKIAGMTGTAMTEEEEFRTIYGLDVVEIPTNKPLQRKDLPDVIYRTEPGKFRAVVEDIAAKHAKGQPVLVGTVSIEKSEILSQLLKQKGIPHQVLNAKYHEQEAEIIAQAGKFGAVTIATNMAGRGTDIMLGGNPEFMLRQMQLKEPEHEWTLSEEREYLAKYENEAKAEREKVLAAGGLAIIGTERHESRRIDNQLRGRSGRQGDIGQSQFYISVDDDLMRRFGGDSFKNMLDKIGMDDTMPIEVKMVSKSIENAQKRVESRNFDIRKNVLEYDNVMNQQRKLIYQQRQDVLSGQNLHEQVLFMLKSSIEHIVKRYSNVSEYPEEWDLTALLNDYTDVLPEHSLEPADLARLAKDEVVPLLYDKAAAHLESRSQKLGEEMLHNLERMIILKSVDEKWMEHIDAMDQLRQGVGYQAIGHQNPVTVYKNEAFDMFEAMIADIQLNVSRLIQRVEVVEAPKEHKNLVASHGGKTADGKAAPKKKTPVHAEPKIRRNDPCPCGSGKKYKNCCGRPGANTNTANNE</sequence>
<evidence type="ECO:0000256" key="17">
    <source>
        <dbReference type="SAM" id="MobiDB-lite"/>
    </source>
</evidence>
<feature type="compositionally biased region" description="Basic and acidic residues" evidence="17">
    <location>
        <begin position="849"/>
        <end position="859"/>
    </location>
</feature>
<keyword evidence="11 15" id="KW-0653">Protein transport</keyword>
<keyword evidence="9" id="KW-0862">Zinc</keyword>
<dbReference type="GO" id="GO:0065002">
    <property type="term" value="P:intracellular protein transmembrane transport"/>
    <property type="evidence" value="ECO:0007669"/>
    <property type="project" value="UniProtKB-UniRule"/>
</dbReference>
<dbReference type="InterPro" id="IPR044722">
    <property type="entry name" value="SecA_SF2_C"/>
</dbReference>
<dbReference type="Pfam" id="PF21090">
    <property type="entry name" value="P-loop_SecA"/>
    <property type="match status" value="1"/>
</dbReference>
<comment type="cofactor">
    <cofactor evidence="1">
        <name>Zn(2+)</name>
        <dbReference type="ChEBI" id="CHEBI:29105"/>
    </cofactor>
</comment>
<dbReference type="AlphaFoldDB" id="A0A9D1KZJ7"/>
<dbReference type="GO" id="GO:0031522">
    <property type="term" value="C:cell envelope Sec protein transport complex"/>
    <property type="evidence" value="ECO:0007669"/>
    <property type="project" value="TreeGrafter"/>
</dbReference>
<comment type="caution">
    <text evidence="21">The sequence shown here is derived from an EMBL/GenBank/DDBJ whole genome shotgun (WGS) entry which is preliminary data.</text>
</comment>
<dbReference type="GO" id="GO:0005886">
    <property type="term" value="C:plasma membrane"/>
    <property type="evidence" value="ECO:0007669"/>
    <property type="project" value="UniProtKB-SubCell"/>
</dbReference>
<comment type="catalytic activity">
    <reaction evidence="15">
        <text>ATP + H2O + cellular proteinSide 1 = ADP + phosphate + cellular proteinSide 2.</text>
        <dbReference type="EC" id="7.4.2.8"/>
    </reaction>
</comment>
<dbReference type="InterPro" id="IPR000185">
    <property type="entry name" value="SecA"/>
</dbReference>
<dbReference type="Gene3D" id="1.10.3060.10">
    <property type="entry name" value="Helical scaffold and wing domains of SecA"/>
    <property type="match status" value="1"/>
</dbReference>
<evidence type="ECO:0000259" key="20">
    <source>
        <dbReference type="PROSITE" id="PS51196"/>
    </source>
</evidence>
<comment type="subunit">
    <text evidence="15">Monomer and homodimer. Part of the essential Sec protein translocation apparatus which comprises SecA, SecYEG and auxiliary proteins SecDF. Other proteins may also be involved.</text>
</comment>
<comment type="function">
    <text evidence="15">Part of the Sec protein translocase complex. Interacts with the SecYEG preprotein conducting channel. Has a central role in coupling the hydrolysis of ATP to the transfer of proteins into and across the cell membrane, serving as an ATP-driven molecular motor driving the stepwise translocation of polypeptide chains across the membrane.</text>
</comment>
<evidence type="ECO:0000259" key="18">
    <source>
        <dbReference type="PROSITE" id="PS51192"/>
    </source>
</evidence>
<dbReference type="NCBIfam" id="NF009538">
    <property type="entry name" value="PRK12904.1"/>
    <property type="match status" value="1"/>
</dbReference>
<dbReference type="Pfam" id="PF01043">
    <property type="entry name" value="SecA_PP_bind"/>
    <property type="match status" value="1"/>
</dbReference>
<organism evidence="21 22">
    <name type="scientific">Candidatus Avidehalobacter gallistercoris</name>
    <dbReference type="NCBI Taxonomy" id="2840694"/>
    <lineage>
        <taxon>Bacteria</taxon>
        <taxon>Bacillati</taxon>
        <taxon>Bacillota</taxon>
        <taxon>Clostridia</taxon>
        <taxon>Eubacteriales</taxon>
        <taxon>Peptococcaceae</taxon>
        <taxon>Peptococcaceae incertae sedis</taxon>
        <taxon>Candidatus Avidehalobacter</taxon>
    </lineage>
</organism>
<evidence type="ECO:0000256" key="2">
    <source>
        <dbReference type="ARBA" id="ARBA00004170"/>
    </source>
</evidence>
<dbReference type="InterPro" id="IPR011116">
    <property type="entry name" value="SecA_Wing/Scaffold"/>
</dbReference>
<keyword evidence="5 15" id="KW-1003">Cell membrane</keyword>
<dbReference type="GO" id="GO:0017038">
    <property type="term" value="P:protein import"/>
    <property type="evidence" value="ECO:0007669"/>
    <property type="project" value="InterPro"/>
</dbReference>
<evidence type="ECO:0000256" key="4">
    <source>
        <dbReference type="ARBA" id="ARBA00022448"/>
    </source>
</evidence>
<dbReference type="NCBIfam" id="TIGR00963">
    <property type="entry name" value="secA"/>
    <property type="match status" value="1"/>
</dbReference>
<dbReference type="SUPFAM" id="SSF81886">
    <property type="entry name" value="Helical scaffold and wing domains of SecA"/>
    <property type="match status" value="1"/>
</dbReference>
<feature type="binding site" evidence="15">
    <location>
        <position position="85"/>
    </location>
    <ligand>
        <name>ATP</name>
        <dbReference type="ChEBI" id="CHEBI:30616"/>
    </ligand>
</feature>
<proteinExistence type="inferred from homology"/>
<keyword evidence="6 15" id="KW-0963">Cytoplasm</keyword>
<keyword evidence="7" id="KW-0479">Metal-binding</keyword>
<keyword evidence="4 15" id="KW-0813">Transport</keyword>
<dbReference type="FunFam" id="3.40.50.300:FF:000334">
    <property type="entry name" value="Protein translocase subunit SecA"/>
    <property type="match status" value="1"/>
</dbReference>
<gene>
    <name evidence="15 21" type="primary">secA</name>
    <name evidence="21" type="ORF">IAB00_05350</name>
</gene>
<keyword evidence="8 15" id="KW-0547">Nucleotide-binding</keyword>
<dbReference type="InterPro" id="IPR036670">
    <property type="entry name" value="SecA_X-link_sf"/>
</dbReference>
<evidence type="ECO:0000256" key="10">
    <source>
        <dbReference type="ARBA" id="ARBA00022840"/>
    </source>
</evidence>
<evidence type="ECO:0000256" key="6">
    <source>
        <dbReference type="ARBA" id="ARBA00022490"/>
    </source>
</evidence>
<evidence type="ECO:0000313" key="21">
    <source>
        <dbReference type="EMBL" id="HIU10650.1"/>
    </source>
</evidence>
<feature type="domain" description="Helicase C-terminal" evidence="19">
    <location>
        <begin position="418"/>
        <end position="614"/>
    </location>
</feature>
<dbReference type="PANTHER" id="PTHR30612">
    <property type="entry name" value="SECA INNER MEMBRANE COMPONENT OF SEC PROTEIN SECRETION SYSTEM"/>
    <property type="match status" value="1"/>
</dbReference>
<accession>A0A9D1KZJ7</accession>
<evidence type="ECO:0000256" key="11">
    <source>
        <dbReference type="ARBA" id="ARBA00022927"/>
    </source>
</evidence>
<dbReference type="PROSITE" id="PS51194">
    <property type="entry name" value="HELICASE_CTER"/>
    <property type="match status" value="1"/>
</dbReference>
<evidence type="ECO:0000256" key="16">
    <source>
        <dbReference type="RuleBase" id="RU003874"/>
    </source>
</evidence>
<dbReference type="PROSITE" id="PS51196">
    <property type="entry name" value="SECA_MOTOR_DEAD"/>
    <property type="match status" value="1"/>
</dbReference>
<dbReference type="FunFam" id="3.40.50.300:FF:000113">
    <property type="entry name" value="Preprotein translocase subunit SecA"/>
    <property type="match status" value="1"/>
</dbReference>
<dbReference type="GO" id="GO:0008564">
    <property type="term" value="F:protein-exporting ATPase activity"/>
    <property type="evidence" value="ECO:0007669"/>
    <property type="project" value="UniProtKB-EC"/>
</dbReference>
<dbReference type="SMART" id="SM00957">
    <property type="entry name" value="SecA_DEAD"/>
    <property type="match status" value="1"/>
</dbReference>
<reference evidence="21" key="1">
    <citation type="submission" date="2020-10" db="EMBL/GenBank/DDBJ databases">
        <authorList>
            <person name="Gilroy R."/>
        </authorList>
    </citation>
    <scope>NUCLEOTIDE SEQUENCE</scope>
    <source>
        <strain evidence="21">2830</strain>
    </source>
</reference>
<evidence type="ECO:0000256" key="8">
    <source>
        <dbReference type="ARBA" id="ARBA00022741"/>
    </source>
</evidence>
<keyword evidence="14 15" id="KW-0472">Membrane</keyword>
<evidence type="ECO:0000256" key="12">
    <source>
        <dbReference type="ARBA" id="ARBA00022967"/>
    </source>
</evidence>
<keyword evidence="13 15" id="KW-0811">Translocation</keyword>
<dbReference type="InterPro" id="IPR001650">
    <property type="entry name" value="Helicase_C-like"/>
</dbReference>
<dbReference type="HAMAP" id="MF_01382">
    <property type="entry name" value="SecA"/>
    <property type="match status" value="1"/>
</dbReference>
<dbReference type="PANTHER" id="PTHR30612:SF0">
    <property type="entry name" value="CHLOROPLAST PROTEIN-TRANSPORTING ATPASE"/>
    <property type="match status" value="1"/>
</dbReference>
<dbReference type="Pfam" id="PF07517">
    <property type="entry name" value="SecA_DEAD"/>
    <property type="match status" value="1"/>
</dbReference>
<dbReference type="GO" id="GO:0005524">
    <property type="term" value="F:ATP binding"/>
    <property type="evidence" value="ECO:0007669"/>
    <property type="project" value="UniProtKB-UniRule"/>
</dbReference>
<evidence type="ECO:0000259" key="19">
    <source>
        <dbReference type="PROSITE" id="PS51194"/>
    </source>
</evidence>
<feature type="binding site" evidence="15">
    <location>
        <begin position="103"/>
        <end position="107"/>
    </location>
    <ligand>
        <name>ATP</name>
        <dbReference type="ChEBI" id="CHEBI:30616"/>
    </ligand>
</feature>